<comment type="caution">
    <text evidence="1">The sequence shown here is derived from an EMBL/GenBank/DDBJ whole genome shotgun (WGS) entry which is preliminary data.</text>
</comment>
<organism evidence="1 2">
    <name type="scientific">Quillaja saponaria</name>
    <name type="common">Soap bark tree</name>
    <dbReference type="NCBI Taxonomy" id="32244"/>
    <lineage>
        <taxon>Eukaryota</taxon>
        <taxon>Viridiplantae</taxon>
        <taxon>Streptophyta</taxon>
        <taxon>Embryophyta</taxon>
        <taxon>Tracheophyta</taxon>
        <taxon>Spermatophyta</taxon>
        <taxon>Magnoliopsida</taxon>
        <taxon>eudicotyledons</taxon>
        <taxon>Gunneridae</taxon>
        <taxon>Pentapetalae</taxon>
        <taxon>rosids</taxon>
        <taxon>fabids</taxon>
        <taxon>Fabales</taxon>
        <taxon>Quillajaceae</taxon>
        <taxon>Quillaja</taxon>
    </lineage>
</organism>
<evidence type="ECO:0000313" key="1">
    <source>
        <dbReference type="EMBL" id="KAJ7956900.1"/>
    </source>
</evidence>
<dbReference type="PANTHER" id="PTHR33825">
    <property type="entry name" value="CHITINASE-LIKE PROTEIN"/>
    <property type="match status" value="1"/>
</dbReference>
<keyword evidence="1" id="KW-0812">Transmembrane</keyword>
<keyword evidence="2" id="KW-1185">Reference proteome</keyword>
<dbReference type="EMBL" id="JARAOO010000009">
    <property type="protein sequence ID" value="KAJ7956900.1"/>
    <property type="molecule type" value="Genomic_DNA"/>
</dbReference>
<keyword evidence="1" id="KW-0472">Membrane</keyword>
<reference evidence="1" key="1">
    <citation type="journal article" date="2023" name="Science">
        <title>Elucidation of the pathway for biosynthesis of saponin adjuvants from the soapbark tree.</title>
        <authorList>
            <person name="Reed J."/>
            <person name="Orme A."/>
            <person name="El-Demerdash A."/>
            <person name="Owen C."/>
            <person name="Martin L.B.B."/>
            <person name="Misra R.C."/>
            <person name="Kikuchi S."/>
            <person name="Rejzek M."/>
            <person name="Martin A.C."/>
            <person name="Harkess A."/>
            <person name="Leebens-Mack J."/>
            <person name="Louveau T."/>
            <person name="Stephenson M.J."/>
            <person name="Osbourn A."/>
        </authorList>
    </citation>
    <scope>NUCLEOTIDE SEQUENCE</scope>
    <source>
        <strain evidence="1">S10</strain>
    </source>
</reference>
<name>A0AAD7LEV6_QUISA</name>
<protein>
    <submittedName>
        <fullName evidence="1">Transmembrane protein</fullName>
    </submittedName>
</protein>
<evidence type="ECO:0000313" key="2">
    <source>
        <dbReference type="Proteomes" id="UP001163823"/>
    </source>
</evidence>
<gene>
    <name evidence="1" type="ORF">O6P43_023274</name>
</gene>
<sequence>MSSLLQLSQTQWKLSQRHITLLNVIACAAFKRAAKSLEKLMDVTREELPDTMAAMRLSGMEINDLTMDLSDLGWELLVELHLLFRCSYTKISYG</sequence>
<dbReference type="AlphaFoldDB" id="A0AAD7LEV6"/>
<dbReference type="KEGG" id="qsa:O6P43_023274"/>
<accession>A0AAD7LEV6</accession>
<proteinExistence type="predicted"/>
<dbReference type="Proteomes" id="UP001163823">
    <property type="component" value="Chromosome 9"/>
</dbReference>
<dbReference type="PANTHER" id="PTHR33825:SF5">
    <property type="entry name" value="TRANSMEMBRANE PROTEIN"/>
    <property type="match status" value="1"/>
</dbReference>